<evidence type="ECO:0000256" key="1">
    <source>
        <dbReference type="SAM" id="MobiDB-lite"/>
    </source>
</evidence>
<dbReference type="Proteomes" id="UP000807115">
    <property type="component" value="Chromosome 4"/>
</dbReference>
<dbReference type="GO" id="GO:0045927">
    <property type="term" value="P:positive regulation of growth"/>
    <property type="evidence" value="ECO:0007669"/>
    <property type="project" value="InterPro"/>
</dbReference>
<gene>
    <name evidence="3" type="ORF">BDA96_04G059500</name>
</gene>
<dbReference type="Pfam" id="PF05003">
    <property type="entry name" value="DUF668"/>
    <property type="match status" value="1"/>
</dbReference>
<feature type="region of interest" description="Disordered" evidence="1">
    <location>
        <begin position="227"/>
        <end position="254"/>
    </location>
</feature>
<accession>A0A921R239</accession>
<comment type="caution">
    <text evidence="3">The sequence shown here is derived from an EMBL/GenBank/DDBJ whole genome shotgun (WGS) entry which is preliminary data.</text>
</comment>
<evidence type="ECO:0000259" key="2">
    <source>
        <dbReference type="Pfam" id="PF05003"/>
    </source>
</evidence>
<proteinExistence type="predicted"/>
<dbReference type="EMBL" id="CM027683">
    <property type="protein sequence ID" value="KAG0531871.1"/>
    <property type="molecule type" value="Genomic_DNA"/>
</dbReference>
<sequence>MGFDHVYADLLAGRCSDAGAFAVASHSDAASLVRRLDRLAAATAALYAELEALTELEQSARKLPTDEARRALEQRTRWRRHDVRRLRDSSLWNWTYDKAVLLLARAVCAIYDRIRHVFGDPMLGLDLLAMTRESGQCDQSRQLSGPVPVQSNLGDGKSGPICRVDQDMSRPVSFRSSCGASPRKMFMECLSLSSSVSWKDGFEDEFLEDSSCISTIRSGMLVPFSSEQGVSTTTTPSSKSGRIGRKARFGPKSTVTSLAPPSTIGGSALALHYANIVIIIEKLLRYPHLVGEEARDDLYQMLPSSLKVALRKNLKTYVKSMAIYDAFLAHDWRETLEKTLAWLAPMAHNMIRWQTERNFEQQQIVLKGNVLLLQTLYFADREKTEAVICELLVGLNYICRYEQQQNALLDCSSSLDFDDCVEWQLQ</sequence>
<reference evidence="3" key="1">
    <citation type="journal article" date="2019" name="BMC Genomics">
        <title>A new reference genome for Sorghum bicolor reveals high levels of sequence similarity between sweet and grain genotypes: implications for the genetics of sugar metabolism.</title>
        <authorList>
            <person name="Cooper E.A."/>
            <person name="Brenton Z.W."/>
            <person name="Flinn B.S."/>
            <person name="Jenkins J."/>
            <person name="Shu S."/>
            <person name="Flowers D."/>
            <person name="Luo F."/>
            <person name="Wang Y."/>
            <person name="Xia P."/>
            <person name="Barry K."/>
            <person name="Daum C."/>
            <person name="Lipzen A."/>
            <person name="Yoshinaga Y."/>
            <person name="Schmutz J."/>
            <person name="Saski C."/>
            <person name="Vermerris W."/>
            <person name="Kresovich S."/>
        </authorList>
    </citation>
    <scope>NUCLEOTIDE SEQUENCE</scope>
</reference>
<organism evidence="3 4">
    <name type="scientific">Sorghum bicolor</name>
    <name type="common">Sorghum</name>
    <name type="synonym">Sorghum vulgare</name>
    <dbReference type="NCBI Taxonomy" id="4558"/>
    <lineage>
        <taxon>Eukaryota</taxon>
        <taxon>Viridiplantae</taxon>
        <taxon>Streptophyta</taxon>
        <taxon>Embryophyta</taxon>
        <taxon>Tracheophyta</taxon>
        <taxon>Spermatophyta</taxon>
        <taxon>Magnoliopsida</taxon>
        <taxon>Liliopsida</taxon>
        <taxon>Poales</taxon>
        <taxon>Poaceae</taxon>
        <taxon>PACMAD clade</taxon>
        <taxon>Panicoideae</taxon>
        <taxon>Andropogonodae</taxon>
        <taxon>Andropogoneae</taxon>
        <taxon>Sorghinae</taxon>
        <taxon>Sorghum</taxon>
    </lineage>
</organism>
<dbReference type="PANTHER" id="PTHR31371:SF2">
    <property type="entry name" value="PLANT_PROTEIN (DUF668)"/>
    <property type="match status" value="1"/>
</dbReference>
<dbReference type="InterPro" id="IPR007700">
    <property type="entry name" value="DUF668"/>
</dbReference>
<protein>
    <recommendedName>
        <fullName evidence="2">DUF668 domain-containing protein</fullName>
    </recommendedName>
</protein>
<dbReference type="PANTHER" id="PTHR31371">
    <property type="entry name" value="BNAC09G50660D PROTEIN"/>
    <property type="match status" value="1"/>
</dbReference>
<feature type="compositionally biased region" description="Polar residues" evidence="1">
    <location>
        <begin position="227"/>
        <end position="240"/>
    </location>
</feature>
<name>A0A921R239_SORBI</name>
<evidence type="ECO:0000313" key="4">
    <source>
        <dbReference type="Proteomes" id="UP000807115"/>
    </source>
</evidence>
<evidence type="ECO:0000313" key="3">
    <source>
        <dbReference type="EMBL" id="KAG0531871.1"/>
    </source>
</evidence>
<reference evidence="3" key="2">
    <citation type="submission" date="2020-10" db="EMBL/GenBank/DDBJ databases">
        <authorList>
            <person name="Cooper E.A."/>
            <person name="Brenton Z.W."/>
            <person name="Flinn B.S."/>
            <person name="Jenkins J."/>
            <person name="Shu S."/>
            <person name="Flowers D."/>
            <person name="Luo F."/>
            <person name="Wang Y."/>
            <person name="Xia P."/>
            <person name="Barry K."/>
            <person name="Daum C."/>
            <person name="Lipzen A."/>
            <person name="Yoshinaga Y."/>
            <person name="Schmutz J."/>
            <person name="Saski C."/>
            <person name="Vermerris W."/>
            <person name="Kresovich S."/>
        </authorList>
    </citation>
    <scope>NUCLEOTIDE SEQUENCE</scope>
</reference>
<feature type="compositionally biased region" description="Polar residues" evidence="1">
    <location>
        <begin position="138"/>
        <end position="153"/>
    </location>
</feature>
<dbReference type="AlphaFoldDB" id="A0A921R239"/>
<feature type="domain" description="DUF668" evidence="2">
    <location>
        <begin position="263"/>
        <end position="352"/>
    </location>
</feature>
<feature type="region of interest" description="Disordered" evidence="1">
    <location>
        <begin position="138"/>
        <end position="158"/>
    </location>
</feature>